<dbReference type="Pfam" id="PF16903">
    <property type="entry name" value="Capsid_N"/>
    <property type="match status" value="1"/>
</dbReference>
<dbReference type="Gene3D" id="2.70.9.20">
    <property type="entry name" value="Major capsid protein Vp54"/>
    <property type="match status" value="1"/>
</dbReference>
<feature type="domain" description="Major capsid protein N-terminal" evidence="2">
    <location>
        <begin position="25"/>
        <end position="245"/>
    </location>
</feature>
<evidence type="ECO:0008006" key="4">
    <source>
        <dbReference type="Google" id="ProtNLM"/>
    </source>
</evidence>
<evidence type="ECO:0000259" key="2">
    <source>
        <dbReference type="Pfam" id="PF16903"/>
    </source>
</evidence>
<dbReference type="InterPro" id="IPR007542">
    <property type="entry name" value="MCP_C"/>
</dbReference>
<evidence type="ECO:0000313" key="3">
    <source>
        <dbReference type="EMBL" id="QHT08714.1"/>
    </source>
</evidence>
<sequence>MPGGLLNIVAFGNQNVYLNGNPSKTFFKTTYKKYTNFGLQKFRIDFDGLRNLRMSESSKFTFRVKRYAELLMDTYLVVQLPTIWSPIYPPFDCSGSWVPYEFKWIENLGSQMIQEVEINVGGSTLNRFSGEYLLSLVQRDFNNSKKDLYDNMTGNTPELNDPGNANGNVNAYPNAYYTTNPVGPEPSIRARKIYIPLNFWFTLASKMAFPLVALQYNELEINITLRPVQELIQIRDVTDSENNYPYIQPNFNIATQQFYRFLQPPPDISLNYTDQRTTWNSDIHLISTYAFLSEEESKVFAAREQKYLFKSIYEWKYFNVTGNQRVKLDSTLGMVSSWMFYFRRSDINLRNEWSNYTNWAYNNMIPQPVTLADVSGSWNVCGLTNIGPNFDCQTGYHNGIFITGDYNVENQKLILLNLGILLDGKYRENTMDSGIYNYVEKYVRTSGNAPDGLYCYNFALHTDPFDFQPSGAMNLSRFNDIQFEFSTYVPPLDPSASFYTICDPSGTIVGVNKPTWRIYNYNYDLTIHEERYNIITFVGGNAGLMYAR</sequence>
<protein>
    <recommendedName>
        <fullName evidence="4">Major capsid protein N-terminal domain-containing protein</fullName>
    </recommendedName>
</protein>
<organism evidence="3">
    <name type="scientific">viral metagenome</name>
    <dbReference type="NCBI Taxonomy" id="1070528"/>
    <lineage>
        <taxon>unclassified sequences</taxon>
        <taxon>metagenomes</taxon>
        <taxon>organismal metagenomes</taxon>
    </lineage>
</organism>
<dbReference type="EMBL" id="MN739500">
    <property type="protein sequence ID" value="QHT08714.1"/>
    <property type="molecule type" value="Genomic_DNA"/>
</dbReference>
<feature type="domain" description="Major capsid protein C-terminal" evidence="1">
    <location>
        <begin position="298"/>
        <end position="543"/>
    </location>
</feature>
<name>A0A6C0CY60_9ZZZZ</name>
<dbReference type="SUPFAM" id="SSF49749">
    <property type="entry name" value="Group II dsDNA viruses VP"/>
    <property type="match status" value="2"/>
</dbReference>
<evidence type="ECO:0000259" key="1">
    <source>
        <dbReference type="Pfam" id="PF04451"/>
    </source>
</evidence>
<dbReference type="AlphaFoldDB" id="A0A6C0CY60"/>
<dbReference type="InterPro" id="IPR038519">
    <property type="entry name" value="MCP_C_sf"/>
</dbReference>
<proteinExistence type="predicted"/>
<dbReference type="GO" id="GO:0005198">
    <property type="term" value="F:structural molecule activity"/>
    <property type="evidence" value="ECO:0007669"/>
    <property type="project" value="InterPro"/>
</dbReference>
<accession>A0A6C0CY60</accession>
<reference evidence="3" key="1">
    <citation type="journal article" date="2020" name="Nature">
        <title>Giant virus diversity and host interactions through global metagenomics.</title>
        <authorList>
            <person name="Schulz F."/>
            <person name="Roux S."/>
            <person name="Paez-Espino D."/>
            <person name="Jungbluth S."/>
            <person name="Walsh D.A."/>
            <person name="Denef V.J."/>
            <person name="McMahon K.D."/>
            <person name="Konstantinidis K.T."/>
            <person name="Eloe-Fadrosh E.A."/>
            <person name="Kyrpides N.C."/>
            <person name="Woyke T."/>
        </authorList>
    </citation>
    <scope>NUCLEOTIDE SEQUENCE</scope>
    <source>
        <strain evidence="3">GVMAG-M-3300023109-53</strain>
    </source>
</reference>
<dbReference type="InterPro" id="IPR016112">
    <property type="entry name" value="VP_dsDNA_II"/>
</dbReference>
<dbReference type="Pfam" id="PF04451">
    <property type="entry name" value="Capsid_NCLDV"/>
    <property type="match status" value="1"/>
</dbReference>
<dbReference type="Gene3D" id="2.70.9.10">
    <property type="entry name" value="Adenovirus Type 2 Hexon, domain 4"/>
    <property type="match status" value="1"/>
</dbReference>
<dbReference type="InterPro" id="IPR031654">
    <property type="entry name" value="Capsid_N"/>
</dbReference>